<dbReference type="SUPFAM" id="SSF52833">
    <property type="entry name" value="Thioredoxin-like"/>
    <property type="match status" value="1"/>
</dbReference>
<dbReference type="GO" id="GO:0016491">
    <property type="term" value="F:oxidoreductase activity"/>
    <property type="evidence" value="ECO:0007669"/>
    <property type="project" value="InterPro"/>
</dbReference>
<dbReference type="CDD" id="cd02970">
    <property type="entry name" value="PRX_like2"/>
    <property type="match status" value="1"/>
</dbReference>
<evidence type="ECO:0000313" key="2">
    <source>
        <dbReference type="EMBL" id="SFR50919.1"/>
    </source>
</evidence>
<dbReference type="InterPro" id="IPR036249">
    <property type="entry name" value="Thioredoxin-like_sf"/>
</dbReference>
<accession>A0A1I6H8T8</accession>
<dbReference type="InterPro" id="IPR013766">
    <property type="entry name" value="Thioredoxin_domain"/>
</dbReference>
<dbReference type="Pfam" id="PF00578">
    <property type="entry name" value="AhpC-TSA"/>
    <property type="match status" value="1"/>
</dbReference>
<name>A0A1I6H8T8_9FLAO</name>
<dbReference type="EMBL" id="FOYX01000001">
    <property type="protein sequence ID" value="SFR50919.1"/>
    <property type="molecule type" value="Genomic_DNA"/>
</dbReference>
<dbReference type="STRING" id="440514.SAMN04488010_0086"/>
<dbReference type="Proteomes" id="UP000199462">
    <property type="component" value="Unassembled WGS sequence"/>
</dbReference>
<evidence type="ECO:0000259" key="1">
    <source>
        <dbReference type="PROSITE" id="PS51352"/>
    </source>
</evidence>
<protein>
    <submittedName>
        <fullName evidence="2">Peroxiredoxin</fullName>
    </submittedName>
</protein>
<dbReference type="RefSeq" id="WP_091900577.1">
    <property type="nucleotide sequence ID" value="NZ_CANMGB010000001.1"/>
</dbReference>
<feature type="domain" description="Thioredoxin" evidence="1">
    <location>
        <begin position="2"/>
        <end position="160"/>
    </location>
</feature>
<dbReference type="InterPro" id="IPR000866">
    <property type="entry name" value="AhpC/TSA"/>
</dbReference>
<sequence length="169" mass="19333">MIKPTAQVPELKLPLINDTQWSLYDQDSTSFTMLVFYRGLHCPVCRKYLESLTKKLKDFSGRGVHLIAISMDSEERAKKAGNEWNIPELPVGYNLPIENAREWGLYISKKTSEKEPDVFSEPGLFLIRPDNTLYASSIQTMPFARPDWDDILNAIDYVTKNDYPARGGE</sequence>
<organism evidence="2 3">
    <name type="scientific">Maribacter stanieri</name>
    <dbReference type="NCBI Taxonomy" id="440514"/>
    <lineage>
        <taxon>Bacteria</taxon>
        <taxon>Pseudomonadati</taxon>
        <taxon>Bacteroidota</taxon>
        <taxon>Flavobacteriia</taxon>
        <taxon>Flavobacteriales</taxon>
        <taxon>Flavobacteriaceae</taxon>
        <taxon>Maribacter</taxon>
    </lineage>
</organism>
<evidence type="ECO:0000313" key="3">
    <source>
        <dbReference type="Proteomes" id="UP000199462"/>
    </source>
</evidence>
<dbReference type="GO" id="GO:0016209">
    <property type="term" value="F:antioxidant activity"/>
    <property type="evidence" value="ECO:0007669"/>
    <property type="project" value="InterPro"/>
</dbReference>
<proteinExistence type="predicted"/>
<gene>
    <name evidence="2" type="ORF">SAMN04488010_0086</name>
</gene>
<dbReference type="Gene3D" id="3.40.30.10">
    <property type="entry name" value="Glutaredoxin"/>
    <property type="match status" value="1"/>
</dbReference>
<reference evidence="3" key="1">
    <citation type="submission" date="2016-10" db="EMBL/GenBank/DDBJ databases">
        <authorList>
            <person name="Varghese N."/>
            <person name="Submissions S."/>
        </authorList>
    </citation>
    <scope>NUCLEOTIDE SEQUENCE [LARGE SCALE GENOMIC DNA]</scope>
    <source>
        <strain evidence="3">DSM 19891</strain>
    </source>
</reference>
<keyword evidence="3" id="KW-1185">Reference proteome</keyword>
<dbReference type="PROSITE" id="PS51352">
    <property type="entry name" value="THIOREDOXIN_2"/>
    <property type="match status" value="1"/>
</dbReference>
<dbReference type="AlphaFoldDB" id="A0A1I6H8T8"/>